<evidence type="ECO:0000313" key="2">
    <source>
        <dbReference type="Proteomes" id="UP000076842"/>
    </source>
</evidence>
<name>A0A165DM35_9BASI</name>
<dbReference type="Proteomes" id="UP000076842">
    <property type="component" value="Unassembled WGS sequence"/>
</dbReference>
<dbReference type="EMBL" id="KV424046">
    <property type="protein sequence ID" value="KZT53106.1"/>
    <property type="molecule type" value="Genomic_DNA"/>
</dbReference>
<accession>A0A165DM35</accession>
<organism evidence="1 2">
    <name type="scientific">Calocera cornea HHB12733</name>
    <dbReference type="NCBI Taxonomy" id="1353952"/>
    <lineage>
        <taxon>Eukaryota</taxon>
        <taxon>Fungi</taxon>
        <taxon>Dikarya</taxon>
        <taxon>Basidiomycota</taxon>
        <taxon>Agaricomycotina</taxon>
        <taxon>Dacrymycetes</taxon>
        <taxon>Dacrymycetales</taxon>
        <taxon>Dacrymycetaceae</taxon>
        <taxon>Calocera</taxon>
    </lineage>
</organism>
<dbReference type="AlphaFoldDB" id="A0A165DM35"/>
<reference evidence="1 2" key="1">
    <citation type="journal article" date="2016" name="Mol. Biol. Evol.">
        <title>Comparative Genomics of Early-Diverging Mushroom-Forming Fungi Provides Insights into the Origins of Lignocellulose Decay Capabilities.</title>
        <authorList>
            <person name="Nagy L.G."/>
            <person name="Riley R."/>
            <person name="Tritt A."/>
            <person name="Adam C."/>
            <person name="Daum C."/>
            <person name="Floudas D."/>
            <person name="Sun H."/>
            <person name="Yadav J.S."/>
            <person name="Pangilinan J."/>
            <person name="Larsson K.H."/>
            <person name="Matsuura K."/>
            <person name="Barry K."/>
            <person name="Labutti K."/>
            <person name="Kuo R."/>
            <person name="Ohm R.A."/>
            <person name="Bhattacharya S.S."/>
            <person name="Shirouzu T."/>
            <person name="Yoshinaga Y."/>
            <person name="Martin F.M."/>
            <person name="Grigoriev I.V."/>
            <person name="Hibbett D.S."/>
        </authorList>
    </citation>
    <scope>NUCLEOTIDE SEQUENCE [LARGE SCALE GENOMIC DNA]</scope>
    <source>
        <strain evidence="1 2">HHB12733</strain>
    </source>
</reference>
<keyword evidence="2" id="KW-1185">Reference proteome</keyword>
<proteinExistence type="predicted"/>
<dbReference type="InParanoid" id="A0A165DM35"/>
<sequence length="228" mass="26226">MPGTQTPPSPRRVFTPSELFQGLQELDIRLCRIYPGIPKVKIVIGGGLLVCSRWCTRPTTRGCDFIRAETHDVPDCFDWTMWRTCLAIAKERNWAPDWMSDQFSMFLPEDENEEVDQSFLKECISQGPLVFDGQLLQAYAIKWDWALASTIDRVYDDEVKAPPYCIADGVYLLRELILARAGLPIKWDEFRKICSAYYNTHPLQLAEAARYLAATYEKQFKYPGILIS</sequence>
<dbReference type="OrthoDB" id="3348320at2759"/>
<evidence type="ECO:0000313" key="1">
    <source>
        <dbReference type="EMBL" id="KZT53106.1"/>
    </source>
</evidence>
<protein>
    <submittedName>
        <fullName evidence="1">Uncharacterized protein</fullName>
    </submittedName>
</protein>
<gene>
    <name evidence="1" type="ORF">CALCODRAFT_486612</name>
</gene>
<dbReference type="STRING" id="1353952.A0A165DM35"/>